<sequence>MTAEISLPQKRYYRQRAHSNPIADHCFDYPSSPDKMDWSKLYPEKFADTSKECLPEVEFVDIGCGYGGLLVTLSPMFPNSLILGMEIRVKVSDYVVDRIKALRSQHPGEYGNIACLRSNAMKYLPNFFKKGQVRFLFWCRYVPVFNVGTISFWSLTYVHTEI</sequence>
<dbReference type="InterPro" id="IPR003358">
    <property type="entry name" value="tRNA_(Gua-N-7)_MeTrfase_Trmb"/>
</dbReference>
<evidence type="ECO:0000256" key="2">
    <source>
        <dbReference type="ARBA" id="ARBA00011977"/>
    </source>
</evidence>
<protein>
    <recommendedName>
        <fullName evidence="2">tRNA (guanine(46)-N(7))-methyltransferase</fullName>
        <ecNumber evidence="2">2.1.1.33</ecNumber>
    </recommendedName>
</protein>
<organism evidence="7 8">
    <name type="scientific">Callosobruchus maculatus</name>
    <name type="common">Southern cowpea weevil</name>
    <name type="synonym">Pulse bruchid</name>
    <dbReference type="NCBI Taxonomy" id="64391"/>
    <lineage>
        <taxon>Eukaryota</taxon>
        <taxon>Metazoa</taxon>
        <taxon>Ecdysozoa</taxon>
        <taxon>Arthropoda</taxon>
        <taxon>Hexapoda</taxon>
        <taxon>Insecta</taxon>
        <taxon>Pterygota</taxon>
        <taxon>Neoptera</taxon>
        <taxon>Endopterygota</taxon>
        <taxon>Coleoptera</taxon>
        <taxon>Polyphaga</taxon>
        <taxon>Cucujiformia</taxon>
        <taxon>Chrysomeloidea</taxon>
        <taxon>Chrysomelidae</taxon>
        <taxon>Bruchinae</taxon>
        <taxon>Bruchini</taxon>
        <taxon>Callosobruchus</taxon>
    </lineage>
</organism>
<dbReference type="Pfam" id="PF02390">
    <property type="entry name" value="Methyltransf_4"/>
    <property type="match status" value="1"/>
</dbReference>
<keyword evidence="6" id="KW-0819">tRNA processing</keyword>
<accession>A0A653D105</accession>
<comment type="catalytic activity">
    <reaction evidence="1">
        <text>guanosine(46) in tRNA + S-adenosyl-L-methionine = N(7)-methylguanosine(46) in tRNA + S-adenosyl-L-homocysteine</text>
        <dbReference type="Rhea" id="RHEA:42708"/>
        <dbReference type="Rhea" id="RHEA-COMP:10188"/>
        <dbReference type="Rhea" id="RHEA-COMP:10189"/>
        <dbReference type="ChEBI" id="CHEBI:57856"/>
        <dbReference type="ChEBI" id="CHEBI:59789"/>
        <dbReference type="ChEBI" id="CHEBI:74269"/>
        <dbReference type="ChEBI" id="CHEBI:74480"/>
        <dbReference type="EC" id="2.1.1.33"/>
    </reaction>
</comment>
<name>A0A653D105_CALMS</name>
<proteinExistence type="predicted"/>
<dbReference type="Gene3D" id="3.40.50.150">
    <property type="entry name" value="Vaccinia Virus protein VP39"/>
    <property type="match status" value="1"/>
</dbReference>
<keyword evidence="4" id="KW-0808">Transferase</keyword>
<evidence type="ECO:0000313" key="8">
    <source>
        <dbReference type="Proteomes" id="UP000410492"/>
    </source>
</evidence>
<evidence type="ECO:0000256" key="4">
    <source>
        <dbReference type="ARBA" id="ARBA00022679"/>
    </source>
</evidence>
<evidence type="ECO:0000256" key="1">
    <source>
        <dbReference type="ARBA" id="ARBA00000142"/>
    </source>
</evidence>
<dbReference type="GO" id="GO:0043527">
    <property type="term" value="C:tRNA methyltransferase complex"/>
    <property type="evidence" value="ECO:0007669"/>
    <property type="project" value="TreeGrafter"/>
</dbReference>
<dbReference type="PANTHER" id="PTHR23417:SF16">
    <property type="entry name" value="TRNA (GUANINE-N(7)-)-METHYLTRANSFERASE"/>
    <property type="match status" value="1"/>
</dbReference>
<evidence type="ECO:0000256" key="3">
    <source>
        <dbReference type="ARBA" id="ARBA00022603"/>
    </source>
</evidence>
<dbReference type="PROSITE" id="PS51625">
    <property type="entry name" value="SAM_MT_TRMB"/>
    <property type="match status" value="1"/>
</dbReference>
<keyword evidence="3" id="KW-0489">Methyltransferase</keyword>
<dbReference type="SUPFAM" id="SSF53335">
    <property type="entry name" value="S-adenosyl-L-methionine-dependent methyltransferases"/>
    <property type="match status" value="1"/>
</dbReference>
<evidence type="ECO:0000313" key="7">
    <source>
        <dbReference type="EMBL" id="VEN53818.1"/>
    </source>
</evidence>
<dbReference type="InterPro" id="IPR029063">
    <property type="entry name" value="SAM-dependent_MTases_sf"/>
</dbReference>
<dbReference type="EC" id="2.1.1.33" evidence="2"/>
<gene>
    <name evidence="7" type="ORF">CALMAC_LOCUS13500</name>
</gene>
<dbReference type="GO" id="GO:0008176">
    <property type="term" value="F:tRNA (guanine(46)-N7)-methyltransferase activity"/>
    <property type="evidence" value="ECO:0007669"/>
    <property type="project" value="UniProtKB-EC"/>
</dbReference>
<dbReference type="AlphaFoldDB" id="A0A653D105"/>
<dbReference type="EMBL" id="CAACVG010009663">
    <property type="protein sequence ID" value="VEN53818.1"/>
    <property type="molecule type" value="Genomic_DNA"/>
</dbReference>
<evidence type="ECO:0000256" key="5">
    <source>
        <dbReference type="ARBA" id="ARBA00022691"/>
    </source>
</evidence>
<dbReference type="OrthoDB" id="47276at2759"/>
<reference evidence="7 8" key="1">
    <citation type="submission" date="2019-01" db="EMBL/GenBank/DDBJ databases">
        <authorList>
            <person name="Sayadi A."/>
        </authorList>
    </citation>
    <scope>NUCLEOTIDE SEQUENCE [LARGE SCALE GENOMIC DNA]</scope>
</reference>
<dbReference type="Proteomes" id="UP000410492">
    <property type="component" value="Unassembled WGS sequence"/>
</dbReference>
<keyword evidence="5" id="KW-0949">S-adenosyl-L-methionine</keyword>
<keyword evidence="8" id="KW-1185">Reference proteome</keyword>
<dbReference type="PANTHER" id="PTHR23417">
    <property type="entry name" value="3-DEOXY-D-MANNO-OCTULOSONIC-ACID TRANSFERASE/TRNA GUANINE-N 7 - -METHYLTRANSFERASE"/>
    <property type="match status" value="1"/>
</dbReference>
<evidence type="ECO:0000256" key="6">
    <source>
        <dbReference type="ARBA" id="ARBA00022694"/>
    </source>
</evidence>